<feature type="domain" description="BON" evidence="2">
    <location>
        <begin position="51"/>
        <end position="119"/>
    </location>
</feature>
<evidence type="ECO:0000313" key="4">
    <source>
        <dbReference type="Proteomes" id="UP000494170"/>
    </source>
</evidence>
<dbReference type="Proteomes" id="UP000494170">
    <property type="component" value="Unassembled WGS sequence"/>
</dbReference>
<gene>
    <name evidence="3" type="ORF">BLA6863_05639</name>
</gene>
<dbReference type="Gene3D" id="3.30.1340.30">
    <property type="match status" value="1"/>
</dbReference>
<feature type="chain" id="PRO_5026868755" evidence="1">
    <location>
        <begin position="25"/>
        <end position="122"/>
    </location>
</feature>
<accession>A0A6P2Q9Y2</accession>
<evidence type="ECO:0000259" key="2">
    <source>
        <dbReference type="PROSITE" id="PS50914"/>
    </source>
</evidence>
<proteinExistence type="predicted"/>
<organism evidence="3 4">
    <name type="scientific">Burkholderia lata (strain ATCC 17760 / DSM 23089 / LMG 22485 / NCIMB 9086 / R18194 / 383)</name>
    <dbReference type="NCBI Taxonomy" id="482957"/>
    <lineage>
        <taxon>Bacteria</taxon>
        <taxon>Pseudomonadati</taxon>
        <taxon>Pseudomonadota</taxon>
        <taxon>Betaproteobacteria</taxon>
        <taxon>Burkholderiales</taxon>
        <taxon>Burkholderiaceae</taxon>
        <taxon>Burkholderia</taxon>
        <taxon>Burkholderia cepacia complex</taxon>
    </lineage>
</organism>
<dbReference type="InterPro" id="IPR007055">
    <property type="entry name" value="BON_dom"/>
</dbReference>
<protein>
    <submittedName>
        <fullName evidence="3">Transport-associated protein</fullName>
    </submittedName>
</protein>
<dbReference type="EMBL" id="CABVPY010000047">
    <property type="protein sequence ID" value="VWC16690.1"/>
    <property type="molecule type" value="Genomic_DNA"/>
</dbReference>
<evidence type="ECO:0000256" key="1">
    <source>
        <dbReference type="SAM" id="SignalP"/>
    </source>
</evidence>
<keyword evidence="1" id="KW-0732">Signal</keyword>
<dbReference type="AlphaFoldDB" id="A0A6P2Q9Y2"/>
<feature type="signal peptide" evidence="1">
    <location>
        <begin position="1"/>
        <end position="24"/>
    </location>
</feature>
<dbReference type="RefSeq" id="WP_174945149.1">
    <property type="nucleotide sequence ID" value="NZ_CABVPY010000047.1"/>
</dbReference>
<dbReference type="Pfam" id="PF04972">
    <property type="entry name" value="BON"/>
    <property type="match status" value="1"/>
</dbReference>
<evidence type="ECO:0000313" key="3">
    <source>
        <dbReference type="EMBL" id="VWC16690.1"/>
    </source>
</evidence>
<name>A0A6P2Q9Y2_BURL3</name>
<dbReference type="PROSITE" id="PS50914">
    <property type="entry name" value="BON"/>
    <property type="match status" value="1"/>
</dbReference>
<sequence>MNIFRIIGGVASVLLIAANTPVLAQVGSGAATNPASASSLIAPSPGVTRAANRELCRAVRKQLVKERRLDLQNVATICHDGVVTLAGTVPFQREIDLAEKVVGQVDGVVSVKNALVVRSIGD</sequence>
<reference evidence="3 4" key="1">
    <citation type="submission" date="2019-09" db="EMBL/GenBank/DDBJ databases">
        <authorList>
            <person name="Depoorter E."/>
        </authorList>
    </citation>
    <scope>NUCLEOTIDE SEQUENCE [LARGE SCALE GENOMIC DNA]</scope>
    <source>
        <strain evidence="3">LMG 6863</strain>
    </source>
</reference>